<gene>
    <name evidence="15" type="ORF">KVT40_008257</name>
</gene>
<dbReference type="InterPro" id="IPR036671">
    <property type="entry name" value="DPH_MB_sf"/>
</dbReference>
<dbReference type="Gene3D" id="1.10.287.110">
    <property type="entry name" value="DnaJ domain"/>
    <property type="match status" value="1"/>
</dbReference>
<evidence type="ECO:0000256" key="6">
    <source>
        <dbReference type="ARBA" id="ARBA00021797"/>
    </source>
</evidence>
<dbReference type="AlphaFoldDB" id="A0A8K0PBD0"/>
<dbReference type="UniPathway" id="UPA00559"/>
<dbReference type="PANTHER" id="PTHR21454:SF46">
    <property type="entry name" value="DIPHTHAMIDE BIOSYNTHESIS PROTEIN 4"/>
    <property type="match status" value="1"/>
</dbReference>
<dbReference type="InterPro" id="IPR044248">
    <property type="entry name" value="DPH3/4-like"/>
</dbReference>
<dbReference type="InterPro" id="IPR007872">
    <property type="entry name" value="DPH_MB_dom"/>
</dbReference>
<evidence type="ECO:0000256" key="11">
    <source>
        <dbReference type="ARBA" id="ARBA00023242"/>
    </source>
</evidence>
<keyword evidence="8" id="KW-0479">Metal-binding</keyword>
<feature type="compositionally biased region" description="Polar residues" evidence="12">
    <location>
        <begin position="42"/>
        <end position="52"/>
    </location>
</feature>
<comment type="subcellular location">
    <subcellularLocation>
        <location evidence="3">Cytoplasm</location>
    </subcellularLocation>
    <subcellularLocation>
        <location evidence="2">Nucleus</location>
    </subcellularLocation>
</comment>
<dbReference type="InterPro" id="IPR036869">
    <property type="entry name" value="J_dom_sf"/>
</dbReference>
<comment type="similarity">
    <text evidence="5">Belongs to the DPH4 family.</text>
</comment>
<keyword evidence="11" id="KW-0539">Nucleus</keyword>
<evidence type="ECO:0000256" key="10">
    <source>
        <dbReference type="ARBA" id="ARBA00023004"/>
    </source>
</evidence>
<dbReference type="GO" id="GO:0046872">
    <property type="term" value="F:metal ion binding"/>
    <property type="evidence" value="ECO:0007669"/>
    <property type="project" value="UniProtKB-KW"/>
</dbReference>
<dbReference type="OrthoDB" id="445556at2759"/>
<comment type="pathway">
    <text evidence="4">Protein modification; peptidyl-diphthamide biosynthesis.</text>
</comment>
<proteinExistence type="inferred from homology"/>
<feature type="domain" description="J" evidence="13">
    <location>
        <begin position="3"/>
        <end position="85"/>
    </location>
</feature>
<evidence type="ECO:0000256" key="1">
    <source>
        <dbReference type="ARBA" id="ARBA00003474"/>
    </source>
</evidence>
<evidence type="ECO:0000256" key="5">
    <source>
        <dbReference type="ARBA" id="ARBA00006169"/>
    </source>
</evidence>
<dbReference type="Proteomes" id="UP000809789">
    <property type="component" value="Unassembled WGS sequence"/>
</dbReference>
<evidence type="ECO:0000256" key="7">
    <source>
        <dbReference type="ARBA" id="ARBA00022490"/>
    </source>
</evidence>
<dbReference type="GO" id="GO:0017183">
    <property type="term" value="P:protein histidyl modification to diphthamide"/>
    <property type="evidence" value="ECO:0007669"/>
    <property type="project" value="UniProtKB-UniPathway"/>
</dbReference>
<dbReference type="SUPFAM" id="SSF46565">
    <property type="entry name" value="Chaperone J-domain"/>
    <property type="match status" value="1"/>
</dbReference>
<comment type="function">
    <text evidence="1">Required for the first step of diphthamide biosynthesis, the transfer of 3-amino-3-carboxypropyl from S-adenosyl-L-methionine to a histidine residue. Diphthamide is a post-translational modification of histidine which occurs in elongation factor 2.</text>
</comment>
<keyword evidence="9" id="KW-0862">Zinc</keyword>
<sequence>MEDHYTVLGLSHRQHDPHLNAQDVRKAYRQALLKHHPDKVESGQNGNGTATSADKGDAKYTIDQITTASSVLSDATLRAEYDQLLRQQSRDADAVKFFTGLDTVDLDDLEYDEVQNMWFRGCRCGGDRGFIVTEDDLEAATGGELVVGCKGCSLWLKVLFQVAVDDFEGVEDR</sequence>
<dbReference type="SMART" id="SM00271">
    <property type="entry name" value="DnaJ"/>
    <property type="match status" value="1"/>
</dbReference>
<evidence type="ECO:0000256" key="8">
    <source>
        <dbReference type="ARBA" id="ARBA00022723"/>
    </source>
</evidence>
<evidence type="ECO:0000256" key="2">
    <source>
        <dbReference type="ARBA" id="ARBA00004123"/>
    </source>
</evidence>
<dbReference type="CDD" id="cd06257">
    <property type="entry name" value="DnaJ"/>
    <property type="match status" value="1"/>
</dbReference>
<dbReference type="SUPFAM" id="SSF144217">
    <property type="entry name" value="CSL zinc finger"/>
    <property type="match status" value="1"/>
</dbReference>
<evidence type="ECO:0000313" key="16">
    <source>
        <dbReference type="Proteomes" id="UP000809789"/>
    </source>
</evidence>
<dbReference type="PROSITE" id="PS50076">
    <property type="entry name" value="DNAJ_2"/>
    <property type="match status" value="1"/>
</dbReference>
<dbReference type="GO" id="GO:0005634">
    <property type="term" value="C:nucleus"/>
    <property type="evidence" value="ECO:0007669"/>
    <property type="project" value="UniProtKB-SubCell"/>
</dbReference>
<evidence type="ECO:0000256" key="4">
    <source>
        <dbReference type="ARBA" id="ARBA00005156"/>
    </source>
</evidence>
<evidence type="ECO:0000259" key="13">
    <source>
        <dbReference type="PROSITE" id="PS50076"/>
    </source>
</evidence>
<feature type="domain" description="DPH-type MB" evidence="14">
    <location>
        <begin position="100"/>
        <end position="161"/>
    </location>
</feature>
<dbReference type="PANTHER" id="PTHR21454">
    <property type="entry name" value="DPH3 HOMOLOG-RELATED"/>
    <property type="match status" value="1"/>
</dbReference>
<evidence type="ECO:0000256" key="12">
    <source>
        <dbReference type="SAM" id="MobiDB-lite"/>
    </source>
</evidence>
<keyword evidence="16" id="KW-1185">Reference proteome</keyword>
<dbReference type="GO" id="GO:0005737">
    <property type="term" value="C:cytoplasm"/>
    <property type="evidence" value="ECO:0007669"/>
    <property type="project" value="UniProtKB-SubCell"/>
</dbReference>
<evidence type="ECO:0000256" key="3">
    <source>
        <dbReference type="ARBA" id="ARBA00004496"/>
    </source>
</evidence>
<organism evidence="15 16">
    <name type="scientific">Elsinoe batatas</name>
    <dbReference type="NCBI Taxonomy" id="2601811"/>
    <lineage>
        <taxon>Eukaryota</taxon>
        <taxon>Fungi</taxon>
        <taxon>Dikarya</taxon>
        <taxon>Ascomycota</taxon>
        <taxon>Pezizomycotina</taxon>
        <taxon>Dothideomycetes</taxon>
        <taxon>Dothideomycetidae</taxon>
        <taxon>Myriangiales</taxon>
        <taxon>Elsinoaceae</taxon>
        <taxon>Elsinoe</taxon>
    </lineage>
</organism>
<reference evidence="15" key="1">
    <citation type="submission" date="2021-07" db="EMBL/GenBank/DDBJ databases">
        <title>Elsinoe batatas strain:CRI-CJ2 Genome sequencing and assembly.</title>
        <authorList>
            <person name="Huang L."/>
        </authorList>
    </citation>
    <scope>NUCLEOTIDE SEQUENCE</scope>
    <source>
        <strain evidence="15">CRI-CJ2</strain>
    </source>
</reference>
<keyword evidence="10" id="KW-0408">Iron</keyword>
<dbReference type="Pfam" id="PF05207">
    <property type="entry name" value="Zn_ribbon_CSL"/>
    <property type="match status" value="1"/>
</dbReference>
<dbReference type="InterPro" id="IPR001623">
    <property type="entry name" value="DnaJ_domain"/>
</dbReference>
<accession>A0A8K0PBD0</accession>
<comment type="caution">
    <text evidence="15">The sequence shown here is derived from an EMBL/GenBank/DDBJ whole genome shotgun (WGS) entry which is preliminary data.</text>
</comment>
<protein>
    <recommendedName>
        <fullName evidence="6">Diphthamide biosynthesis protein 4</fullName>
    </recommendedName>
</protein>
<name>A0A8K0PBD0_9PEZI</name>
<evidence type="ECO:0000259" key="14">
    <source>
        <dbReference type="PROSITE" id="PS51074"/>
    </source>
</evidence>
<dbReference type="Pfam" id="PF00226">
    <property type="entry name" value="DnaJ"/>
    <property type="match status" value="1"/>
</dbReference>
<dbReference type="EMBL" id="JAESVG020000010">
    <property type="protein sequence ID" value="KAG8623281.1"/>
    <property type="molecule type" value="Genomic_DNA"/>
</dbReference>
<feature type="region of interest" description="Disordered" evidence="12">
    <location>
        <begin position="35"/>
        <end position="55"/>
    </location>
</feature>
<dbReference type="PROSITE" id="PS51074">
    <property type="entry name" value="DPH_MB"/>
    <property type="match status" value="1"/>
</dbReference>
<evidence type="ECO:0000256" key="9">
    <source>
        <dbReference type="ARBA" id="ARBA00022833"/>
    </source>
</evidence>
<dbReference type="Gene3D" id="3.10.660.10">
    <property type="entry name" value="DPH Zinc finger"/>
    <property type="match status" value="1"/>
</dbReference>
<keyword evidence="7" id="KW-0963">Cytoplasm</keyword>
<evidence type="ECO:0000313" key="15">
    <source>
        <dbReference type="EMBL" id="KAG8623281.1"/>
    </source>
</evidence>